<reference evidence="9 10" key="1">
    <citation type="submission" date="2024-10" db="EMBL/GenBank/DDBJ databases">
        <title>The Natural Products Discovery Center: Release of the First 8490 Sequenced Strains for Exploring Actinobacteria Biosynthetic Diversity.</title>
        <authorList>
            <person name="Kalkreuter E."/>
            <person name="Kautsar S.A."/>
            <person name="Yang D."/>
            <person name="Bader C.D."/>
            <person name="Teijaro C.N."/>
            <person name="Fluegel L."/>
            <person name="Davis C.M."/>
            <person name="Simpson J.R."/>
            <person name="Lauterbach L."/>
            <person name="Steele A.D."/>
            <person name="Gui C."/>
            <person name="Meng S."/>
            <person name="Li G."/>
            <person name="Viehrig K."/>
            <person name="Ye F."/>
            <person name="Su P."/>
            <person name="Kiefer A.F."/>
            <person name="Nichols A."/>
            <person name="Cepeda A.J."/>
            <person name="Yan W."/>
            <person name="Fan B."/>
            <person name="Jiang Y."/>
            <person name="Adhikari A."/>
            <person name="Zheng C.-J."/>
            <person name="Schuster L."/>
            <person name="Cowan T.M."/>
            <person name="Smanski M.J."/>
            <person name="Chevrette M.G."/>
            <person name="De Carvalho L.P.S."/>
            <person name="Shen B."/>
        </authorList>
    </citation>
    <scope>NUCLEOTIDE SEQUENCE [LARGE SCALE GENOMIC DNA]</scope>
    <source>
        <strain evidence="9 10">NPDC003040</strain>
    </source>
</reference>
<evidence type="ECO:0000256" key="5">
    <source>
        <dbReference type="ARBA" id="ARBA00023315"/>
    </source>
</evidence>
<evidence type="ECO:0000256" key="6">
    <source>
        <dbReference type="ARBA" id="ARBA00047715"/>
    </source>
</evidence>
<dbReference type="PANTHER" id="PTHR13693:SF100">
    <property type="entry name" value="8-AMINO-7-OXONONANOATE SYNTHASE"/>
    <property type="match status" value="1"/>
</dbReference>
<evidence type="ECO:0000259" key="8">
    <source>
        <dbReference type="Pfam" id="PF00155"/>
    </source>
</evidence>
<dbReference type="EMBL" id="JBIAPI010000001">
    <property type="protein sequence ID" value="MFF3222763.1"/>
    <property type="molecule type" value="Genomic_DNA"/>
</dbReference>
<protein>
    <recommendedName>
        <fullName evidence="2">8-amino-7-oxononanoate synthase</fullName>
        <ecNumber evidence="2">2.3.1.47</ecNumber>
    </recommendedName>
</protein>
<feature type="compositionally biased region" description="Pro residues" evidence="7">
    <location>
        <begin position="390"/>
        <end position="403"/>
    </location>
</feature>
<evidence type="ECO:0000256" key="4">
    <source>
        <dbReference type="ARBA" id="ARBA00022898"/>
    </source>
</evidence>
<evidence type="ECO:0000256" key="2">
    <source>
        <dbReference type="ARBA" id="ARBA00013187"/>
    </source>
</evidence>
<evidence type="ECO:0000313" key="9">
    <source>
        <dbReference type="EMBL" id="MFF3222763.1"/>
    </source>
</evidence>
<evidence type="ECO:0000313" key="10">
    <source>
        <dbReference type="Proteomes" id="UP001601948"/>
    </source>
</evidence>
<evidence type="ECO:0000256" key="1">
    <source>
        <dbReference type="ARBA" id="ARBA00001933"/>
    </source>
</evidence>
<proteinExistence type="predicted"/>
<evidence type="ECO:0000256" key="7">
    <source>
        <dbReference type="SAM" id="MobiDB-lite"/>
    </source>
</evidence>
<name>A0ABW6QNX1_9NOCA</name>
<dbReference type="RefSeq" id="WP_387715140.1">
    <property type="nucleotide sequence ID" value="NZ_JBIAPI010000001.1"/>
</dbReference>
<dbReference type="SUPFAM" id="SSF53383">
    <property type="entry name" value="PLP-dependent transferases"/>
    <property type="match status" value="1"/>
</dbReference>
<keyword evidence="5" id="KW-0012">Acyltransferase</keyword>
<evidence type="ECO:0000256" key="3">
    <source>
        <dbReference type="ARBA" id="ARBA00022679"/>
    </source>
</evidence>
<keyword evidence="4" id="KW-0663">Pyridoxal phosphate</keyword>
<dbReference type="InterPro" id="IPR050087">
    <property type="entry name" value="AON_synthase_class-II"/>
</dbReference>
<dbReference type="Gene3D" id="3.40.640.10">
    <property type="entry name" value="Type I PLP-dependent aspartate aminotransferase-like (Major domain)"/>
    <property type="match status" value="1"/>
</dbReference>
<sequence>MGPTVAERIRLRVDSFQSGRLAGHWGGRHILHGGVPDHGDVVLTSNDYLALWADPRITHALETALRAPTSGRLAASAFLRDDHPQVLLERALADHLRSPAGILCQSGWNATVGLLQSIADAETPVYIDQFAHMSFWHGARAAGAPIYSFRHNFPGHLREQIRVHGPGIIAVDAIYGNTGSRCPLTHMCDIADETDSVLVVDESHALGTDGPAGAGMVAALGLTDRVPYRIASLAKAFGGRAGFVGANSIDFVDYFKLESHPAVFSSTMLPYEIAGLAATLEMIRTDNWRRQRLRELSTMVRRALTTLEFDLAGSASHIVALQAGPDLRAAAIRDFLEIRGIFGTLLCPPNTARNHTLIRFCLHAGLTDQAVDRIIDACTEVRTRFGAMPPVEPFPKPSAPPPRHAQTSATAG</sequence>
<dbReference type="NCBIfam" id="NF005526">
    <property type="entry name" value="PRK07179.1"/>
    <property type="match status" value="1"/>
</dbReference>
<feature type="domain" description="Aminotransferase class I/classII large" evidence="8">
    <location>
        <begin position="41"/>
        <end position="377"/>
    </location>
</feature>
<organism evidence="9 10">
    <name type="scientific">Nocardia suismassiliense</name>
    <dbReference type="NCBI Taxonomy" id="2077092"/>
    <lineage>
        <taxon>Bacteria</taxon>
        <taxon>Bacillati</taxon>
        <taxon>Actinomycetota</taxon>
        <taxon>Actinomycetes</taxon>
        <taxon>Mycobacteriales</taxon>
        <taxon>Nocardiaceae</taxon>
        <taxon>Nocardia</taxon>
    </lineage>
</organism>
<keyword evidence="3" id="KW-0808">Transferase</keyword>
<accession>A0ABW6QNX1</accession>
<comment type="catalytic activity">
    <reaction evidence="6">
        <text>6-carboxyhexanoyl-[ACP] + L-alanine + H(+) = (8S)-8-amino-7-oxononanoate + holo-[ACP] + CO2</text>
        <dbReference type="Rhea" id="RHEA:42288"/>
        <dbReference type="Rhea" id="RHEA-COMP:9685"/>
        <dbReference type="Rhea" id="RHEA-COMP:9955"/>
        <dbReference type="ChEBI" id="CHEBI:15378"/>
        <dbReference type="ChEBI" id="CHEBI:16526"/>
        <dbReference type="ChEBI" id="CHEBI:57972"/>
        <dbReference type="ChEBI" id="CHEBI:64479"/>
        <dbReference type="ChEBI" id="CHEBI:78846"/>
        <dbReference type="ChEBI" id="CHEBI:149468"/>
        <dbReference type="EC" id="2.3.1.47"/>
    </reaction>
</comment>
<dbReference type="EC" id="2.3.1.47" evidence="2"/>
<dbReference type="InterPro" id="IPR015421">
    <property type="entry name" value="PyrdxlP-dep_Trfase_major"/>
</dbReference>
<keyword evidence="10" id="KW-1185">Reference proteome</keyword>
<dbReference type="InterPro" id="IPR015424">
    <property type="entry name" value="PyrdxlP-dep_Trfase"/>
</dbReference>
<comment type="caution">
    <text evidence="9">The sequence shown here is derived from an EMBL/GenBank/DDBJ whole genome shotgun (WGS) entry which is preliminary data.</text>
</comment>
<gene>
    <name evidence="9" type="primary">cqsA</name>
    <name evidence="9" type="ORF">ACFYV7_08190</name>
</gene>
<dbReference type="InterPro" id="IPR004839">
    <property type="entry name" value="Aminotransferase_I/II_large"/>
</dbReference>
<feature type="region of interest" description="Disordered" evidence="7">
    <location>
        <begin position="389"/>
        <end position="412"/>
    </location>
</feature>
<comment type="cofactor">
    <cofactor evidence="1">
        <name>pyridoxal 5'-phosphate</name>
        <dbReference type="ChEBI" id="CHEBI:597326"/>
    </cofactor>
</comment>
<dbReference type="Gene3D" id="3.90.1150.10">
    <property type="entry name" value="Aspartate Aminotransferase, domain 1"/>
    <property type="match status" value="1"/>
</dbReference>
<dbReference type="Pfam" id="PF00155">
    <property type="entry name" value="Aminotran_1_2"/>
    <property type="match status" value="1"/>
</dbReference>
<dbReference type="Proteomes" id="UP001601948">
    <property type="component" value="Unassembled WGS sequence"/>
</dbReference>
<dbReference type="PANTHER" id="PTHR13693">
    <property type="entry name" value="CLASS II AMINOTRANSFERASE/8-AMINO-7-OXONONANOATE SYNTHASE"/>
    <property type="match status" value="1"/>
</dbReference>
<dbReference type="InterPro" id="IPR015422">
    <property type="entry name" value="PyrdxlP-dep_Trfase_small"/>
</dbReference>